<reference evidence="1 2" key="1">
    <citation type="submission" date="2024-09" db="EMBL/GenBank/DDBJ databases">
        <authorList>
            <person name="Sun Q."/>
            <person name="Mori K."/>
        </authorList>
    </citation>
    <scope>NUCLEOTIDE SEQUENCE [LARGE SCALE GENOMIC DNA]</scope>
    <source>
        <strain evidence="1 2">CCM 7468</strain>
    </source>
</reference>
<dbReference type="SUPFAM" id="SSF47336">
    <property type="entry name" value="ACP-like"/>
    <property type="match status" value="1"/>
</dbReference>
<dbReference type="EMBL" id="JBHLVZ010000051">
    <property type="protein sequence ID" value="MFC0387153.1"/>
    <property type="molecule type" value="Genomic_DNA"/>
</dbReference>
<evidence type="ECO:0000313" key="1">
    <source>
        <dbReference type="EMBL" id="MFC0387153.1"/>
    </source>
</evidence>
<organism evidence="1 2">
    <name type="scientific">Muricoccus vinaceus</name>
    <dbReference type="NCBI Taxonomy" id="424704"/>
    <lineage>
        <taxon>Bacteria</taxon>
        <taxon>Pseudomonadati</taxon>
        <taxon>Pseudomonadota</taxon>
        <taxon>Alphaproteobacteria</taxon>
        <taxon>Acetobacterales</taxon>
        <taxon>Roseomonadaceae</taxon>
        <taxon>Muricoccus</taxon>
    </lineage>
</organism>
<name>A0ABV6IU58_9PROT</name>
<sequence length="74" mass="7739">MTSFHAGLADIFEIPVDQIGPGFRLTEKNWDSLAIISCVVLIDECFGMLPSGAELAACATVADLDALVSRAVAA</sequence>
<dbReference type="Gene3D" id="1.10.1200.10">
    <property type="entry name" value="ACP-like"/>
    <property type="match status" value="1"/>
</dbReference>
<evidence type="ECO:0008006" key="3">
    <source>
        <dbReference type="Google" id="ProtNLM"/>
    </source>
</evidence>
<dbReference type="InterPro" id="IPR036736">
    <property type="entry name" value="ACP-like_sf"/>
</dbReference>
<comment type="caution">
    <text evidence="1">The sequence shown here is derived from an EMBL/GenBank/DDBJ whole genome shotgun (WGS) entry which is preliminary data.</text>
</comment>
<evidence type="ECO:0000313" key="2">
    <source>
        <dbReference type="Proteomes" id="UP001589789"/>
    </source>
</evidence>
<proteinExistence type="predicted"/>
<gene>
    <name evidence="1" type="ORF">ACFFIC_16585</name>
</gene>
<dbReference type="Proteomes" id="UP001589789">
    <property type="component" value="Unassembled WGS sequence"/>
</dbReference>
<dbReference type="RefSeq" id="WP_377052323.1">
    <property type="nucleotide sequence ID" value="NZ_JBHLVZ010000051.1"/>
</dbReference>
<accession>A0ABV6IU58</accession>
<protein>
    <recommendedName>
        <fullName evidence="3">Acyl carrier protein</fullName>
    </recommendedName>
</protein>
<keyword evidence="2" id="KW-1185">Reference proteome</keyword>